<dbReference type="SMART" id="SM00954">
    <property type="entry name" value="RelA_SpoT"/>
    <property type="match status" value="1"/>
</dbReference>
<protein>
    <recommendedName>
        <fullName evidence="4">Putative GTP diphosphokinase RSH1, chloroplastic</fullName>
        <ecNumber evidence="2">2.7.6.5</ecNumber>
    </recommendedName>
    <alternativeName>
        <fullName evidence="5">RelA/SpoT homolog 1</fullName>
    </alternativeName>
    <alternativeName>
        <fullName evidence="6">ppGpp synthetase RSH1</fullName>
    </alternativeName>
</protein>
<evidence type="ECO:0000259" key="9">
    <source>
        <dbReference type="PROSITE" id="PS51880"/>
    </source>
</evidence>
<dbReference type="FunFam" id="1.10.3210.10:FF:000001">
    <property type="entry name" value="GTP pyrophosphokinase RelA"/>
    <property type="match status" value="1"/>
</dbReference>
<dbReference type="InterPro" id="IPR007685">
    <property type="entry name" value="RelA_SpoT"/>
</dbReference>
<dbReference type="InterPro" id="IPR043519">
    <property type="entry name" value="NT_sf"/>
</dbReference>
<evidence type="ECO:0000259" key="7">
    <source>
        <dbReference type="PROSITE" id="PS51671"/>
    </source>
</evidence>
<dbReference type="InterPro" id="IPR002912">
    <property type="entry name" value="ACT_dom"/>
</dbReference>
<dbReference type="Gene3D" id="1.10.3210.10">
    <property type="entry name" value="Hypothetical protein af1432"/>
    <property type="match status" value="1"/>
</dbReference>
<dbReference type="GO" id="GO:0008893">
    <property type="term" value="F:guanosine-3',5'-bis(diphosphate) 3'-diphosphatase activity"/>
    <property type="evidence" value="ECO:0007669"/>
    <property type="project" value="TreeGrafter"/>
</dbReference>
<dbReference type="Pfam" id="PF13291">
    <property type="entry name" value="ACT_4"/>
    <property type="match status" value="1"/>
</dbReference>
<feature type="domain" description="ACT" evidence="7">
    <location>
        <begin position="656"/>
        <end position="730"/>
    </location>
</feature>
<evidence type="ECO:0000256" key="1">
    <source>
        <dbReference type="ARBA" id="ARBA00007476"/>
    </source>
</evidence>
<evidence type="ECO:0000256" key="3">
    <source>
        <dbReference type="ARBA" id="ARBA00025704"/>
    </source>
</evidence>
<dbReference type="SUPFAM" id="SSF81271">
    <property type="entry name" value="TGS-like"/>
    <property type="match status" value="1"/>
</dbReference>
<dbReference type="AlphaFoldDB" id="A0AA35TZJ2"/>
<dbReference type="InterPro" id="IPR033655">
    <property type="entry name" value="TGS_RelA/SpoT"/>
</dbReference>
<comment type="similarity">
    <text evidence="1">Belongs to the RelA/SpoT family.</text>
</comment>
<evidence type="ECO:0000259" key="8">
    <source>
        <dbReference type="PROSITE" id="PS51831"/>
    </source>
</evidence>
<feature type="domain" description="TGS" evidence="9">
    <location>
        <begin position="407"/>
        <end position="468"/>
    </location>
</feature>
<dbReference type="FunFam" id="3.10.20.30:FF:000002">
    <property type="entry name" value="GTP pyrophosphokinase (RelA/SpoT)"/>
    <property type="match status" value="1"/>
</dbReference>
<dbReference type="CDD" id="cd04876">
    <property type="entry name" value="ACT_RelA-SpoT"/>
    <property type="match status" value="1"/>
</dbReference>
<dbReference type="InterPro" id="IPR045865">
    <property type="entry name" value="ACT-like_dom_sf"/>
</dbReference>
<evidence type="ECO:0000256" key="2">
    <source>
        <dbReference type="ARBA" id="ARBA00013251"/>
    </source>
</evidence>
<dbReference type="Pfam" id="PF13328">
    <property type="entry name" value="HD_4"/>
    <property type="match status" value="1"/>
</dbReference>
<keyword evidence="11" id="KW-1185">Reference proteome</keyword>
<dbReference type="InterPro" id="IPR004811">
    <property type="entry name" value="RelA/Spo_fam"/>
</dbReference>
<evidence type="ECO:0000256" key="5">
    <source>
        <dbReference type="ARBA" id="ARBA00075768"/>
    </source>
</evidence>
<dbReference type="Proteomes" id="UP001174909">
    <property type="component" value="Unassembled WGS sequence"/>
</dbReference>
<reference evidence="10" key="1">
    <citation type="submission" date="2023-03" db="EMBL/GenBank/DDBJ databases">
        <authorList>
            <person name="Steffen K."/>
            <person name="Cardenas P."/>
        </authorList>
    </citation>
    <scope>NUCLEOTIDE SEQUENCE</scope>
</reference>
<dbReference type="GO" id="GO:0042594">
    <property type="term" value="P:response to starvation"/>
    <property type="evidence" value="ECO:0007669"/>
    <property type="project" value="TreeGrafter"/>
</dbReference>
<sequence length="736" mass="83326">MRYGVEVKEANELLDKVSRYLPDDAVAQIEQAYLYADECHDGQVRKSGEPYIIHPLQAAAFLADLNLDCHTICAALLHDVIEDCAVTFDDIEKAFGREVAKMVDGVTKLTRMDYRLPGAEFNTVDPSDDPDKLHAESLRKMLVAMAEDIRVVLIKLADRLHNMKTLDALPPAKRKIIAQETLDIYSPLAHRLGIWEIKWQLDDLAFRHLNEDRYREISRMLAVRRAEREEYVEQLCQRLREMLAEADLQVEVYGRPKGIYSIYNKMQKYAAQGDELRDILDLYAVRVIVDSETDCYRALGIVHQVWSPIPGQFDDYVANPKENMYQALHTTVICQAGQPLEVQIKTTEMHQVSEYGVAAHWRYKEGRANDLKFEEKMTWLRQLLEWQRDAAETEDFIESVQQDIFRDQVFVYTPKGEIVELAAGCTPVDFAYKIHTDLGHHCMGGKVNGRLVSLDTPLQNGDTVEIMTTKANRGPSLDWLNPNLGYVKSASARQKVRQWFNHQARGSNIERGRDKLRKELRLLNLKLDDSEILNLVRFETMDDFLLNLGSGGLTDGQLAHRLSQAARQEPEFPLPKPNLPLSSPSSGISVLGVGDLLSRIARCCNPIPGDEISGFVTRTRGVTVHKKDCISLINEDEPERIVHVSWGEAKELYPVRVCIDAYDRVGLLRDVTVRVSEERVNIASVVTQEKSDGTVIMELTLHTTGLEQLGQLFAKLEGVKGVTSVTRAHTPTAVKV</sequence>
<dbReference type="GO" id="GO:0008728">
    <property type="term" value="F:GTP diphosphokinase activity"/>
    <property type="evidence" value="ECO:0007669"/>
    <property type="project" value="UniProtKB-EC"/>
</dbReference>
<dbReference type="PANTHER" id="PTHR21262:SF31">
    <property type="entry name" value="GTP PYROPHOSPHOKINASE"/>
    <property type="match status" value="1"/>
</dbReference>
<evidence type="ECO:0000313" key="10">
    <source>
        <dbReference type="EMBL" id="CAI8056491.1"/>
    </source>
</evidence>
<feature type="domain" description="HD" evidence="8">
    <location>
        <begin position="51"/>
        <end position="163"/>
    </location>
</feature>
<dbReference type="Gene3D" id="3.30.460.10">
    <property type="entry name" value="Beta Polymerase, domain 2"/>
    <property type="match status" value="1"/>
</dbReference>
<dbReference type="PROSITE" id="PS51671">
    <property type="entry name" value="ACT"/>
    <property type="match status" value="1"/>
</dbReference>
<dbReference type="SUPFAM" id="SSF109604">
    <property type="entry name" value="HD-domain/PDEase-like"/>
    <property type="match status" value="1"/>
</dbReference>
<dbReference type="PROSITE" id="PS51831">
    <property type="entry name" value="HD"/>
    <property type="match status" value="1"/>
</dbReference>
<proteinExistence type="inferred from homology"/>
<comment type="caution">
    <text evidence="10">The sequence shown here is derived from an EMBL/GenBank/DDBJ whole genome shotgun (WGS) entry which is preliminary data.</text>
</comment>
<dbReference type="SUPFAM" id="SSF81301">
    <property type="entry name" value="Nucleotidyltransferase"/>
    <property type="match status" value="1"/>
</dbReference>
<dbReference type="CDD" id="cd01668">
    <property type="entry name" value="TGS_RSH"/>
    <property type="match status" value="1"/>
</dbReference>
<comment type="pathway">
    <text evidence="3">Purine metabolism.</text>
</comment>
<dbReference type="Gene3D" id="3.30.70.260">
    <property type="match status" value="1"/>
</dbReference>
<dbReference type="FunFam" id="3.30.460.10:FF:000001">
    <property type="entry name" value="GTP pyrophosphokinase RelA"/>
    <property type="match status" value="1"/>
</dbReference>
<dbReference type="GO" id="GO:0015969">
    <property type="term" value="P:guanosine tetraphosphate metabolic process"/>
    <property type="evidence" value="ECO:0007669"/>
    <property type="project" value="InterPro"/>
</dbReference>
<evidence type="ECO:0000313" key="11">
    <source>
        <dbReference type="Proteomes" id="UP001174909"/>
    </source>
</evidence>
<dbReference type="CDD" id="cd05399">
    <property type="entry name" value="NT_Rel-Spo_like"/>
    <property type="match status" value="1"/>
</dbReference>
<dbReference type="InterPro" id="IPR012675">
    <property type="entry name" value="Beta-grasp_dom_sf"/>
</dbReference>
<accession>A0AA35TZJ2</accession>
<dbReference type="EMBL" id="CASHTH010004362">
    <property type="protein sequence ID" value="CAI8056491.1"/>
    <property type="molecule type" value="Genomic_DNA"/>
</dbReference>
<dbReference type="EC" id="2.7.6.5" evidence="2"/>
<dbReference type="CDD" id="cd00077">
    <property type="entry name" value="HDc"/>
    <property type="match status" value="1"/>
</dbReference>
<dbReference type="Pfam" id="PF02824">
    <property type="entry name" value="TGS"/>
    <property type="match status" value="1"/>
</dbReference>
<dbReference type="PROSITE" id="PS51880">
    <property type="entry name" value="TGS"/>
    <property type="match status" value="1"/>
</dbReference>
<dbReference type="SUPFAM" id="SSF55021">
    <property type="entry name" value="ACT-like"/>
    <property type="match status" value="1"/>
</dbReference>
<dbReference type="NCBIfam" id="TIGR00691">
    <property type="entry name" value="spoT_relA"/>
    <property type="match status" value="1"/>
</dbReference>
<dbReference type="InterPro" id="IPR006674">
    <property type="entry name" value="HD_domain"/>
</dbReference>
<dbReference type="InterPro" id="IPR012676">
    <property type="entry name" value="TGS-like"/>
</dbReference>
<organism evidence="10 11">
    <name type="scientific">Geodia barretti</name>
    <name type="common">Barrett's horny sponge</name>
    <dbReference type="NCBI Taxonomy" id="519541"/>
    <lineage>
        <taxon>Eukaryota</taxon>
        <taxon>Metazoa</taxon>
        <taxon>Porifera</taxon>
        <taxon>Demospongiae</taxon>
        <taxon>Heteroscleromorpha</taxon>
        <taxon>Tetractinellida</taxon>
        <taxon>Astrophorina</taxon>
        <taxon>Geodiidae</taxon>
        <taxon>Geodia</taxon>
    </lineage>
</organism>
<dbReference type="Pfam" id="PF04607">
    <property type="entry name" value="RelA_SpoT"/>
    <property type="match status" value="1"/>
</dbReference>
<dbReference type="InterPro" id="IPR004095">
    <property type="entry name" value="TGS"/>
</dbReference>
<name>A0AA35TZJ2_GEOBA</name>
<dbReference type="GO" id="GO:0005886">
    <property type="term" value="C:plasma membrane"/>
    <property type="evidence" value="ECO:0007669"/>
    <property type="project" value="TreeGrafter"/>
</dbReference>
<dbReference type="InterPro" id="IPR003607">
    <property type="entry name" value="HD/PDEase_dom"/>
</dbReference>
<dbReference type="PANTHER" id="PTHR21262">
    <property type="entry name" value="GUANOSINE-3',5'-BIS DIPHOSPHATE 3'-PYROPHOSPHOHYDROLASE"/>
    <property type="match status" value="1"/>
</dbReference>
<dbReference type="SMART" id="SM00471">
    <property type="entry name" value="HDc"/>
    <property type="match status" value="1"/>
</dbReference>
<dbReference type="Gene3D" id="3.10.20.30">
    <property type="match status" value="1"/>
</dbReference>
<evidence type="ECO:0000256" key="6">
    <source>
        <dbReference type="ARBA" id="ARBA00082153"/>
    </source>
</evidence>
<gene>
    <name evidence="10" type="ORF">GBAR_LOCUS30788</name>
</gene>
<evidence type="ECO:0000256" key="4">
    <source>
        <dbReference type="ARBA" id="ARBA00070102"/>
    </source>
</evidence>